<dbReference type="AlphaFoldDB" id="A0A9D2HCM0"/>
<accession>A0A9D2HCM0</accession>
<dbReference type="Pfam" id="PF13487">
    <property type="entry name" value="HD_5"/>
    <property type="match status" value="1"/>
</dbReference>
<reference evidence="2" key="1">
    <citation type="journal article" date="2021" name="PeerJ">
        <title>Extensive microbial diversity within the chicken gut microbiome revealed by metagenomics and culture.</title>
        <authorList>
            <person name="Gilroy R."/>
            <person name="Ravi A."/>
            <person name="Getino M."/>
            <person name="Pursley I."/>
            <person name="Horton D.L."/>
            <person name="Alikhan N.F."/>
            <person name="Baker D."/>
            <person name="Gharbi K."/>
            <person name="Hall N."/>
            <person name="Watson M."/>
            <person name="Adriaenssens E.M."/>
            <person name="Foster-Nyarko E."/>
            <person name="Jarju S."/>
            <person name="Secka A."/>
            <person name="Antonio M."/>
            <person name="Oren A."/>
            <person name="Chaudhuri R.R."/>
            <person name="La Ragione R."/>
            <person name="Hildebrand F."/>
            <person name="Pallen M.J."/>
        </authorList>
    </citation>
    <scope>NUCLEOTIDE SEQUENCE</scope>
    <source>
        <strain evidence="2">CHK186-16707</strain>
    </source>
</reference>
<comment type="caution">
    <text evidence="2">The sequence shown here is derived from an EMBL/GenBank/DDBJ whole genome shotgun (WGS) entry which is preliminary data.</text>
</comment>
<organism evidence="2 3">
    <name type="scientific">Candidatus Mailhella merdigallinarum</name>
    <dbReference type="NCBI Taxonomy" id="2838658"/>
    <lineage>
        <taxon>Bacteria</taxon>
        <taxon>Pseudomonadati</taxon>
        <taxon>Thermodesulfobacteriota</taxon>
        <taxon>Desulfovibrionia</taxon>
        <taxon>Desulfovibrionales</taxon>
        <taxon>Desulfovibrionaceae</taxon>
        <taxon>Mailhella</taxon>
    </lineage>
</organism>
<dbReference type="Proteomes" id="UP000824225">
    <property type="component" value="Unassembled WGS sequence"/>
</dbReference>
<sequence>MPLRINAFHLVMGFSRALDLVNPVLAGHHLHVGYLADAVARKLDMPLAERETLVIAAMLHDTGAIPLRVNAGDLIFERKAELHSRASWAFLRSCGILDDAAEMALLHHVPWKEASGMGAVARSANIINLADRVDIYLRGCGKTPGQARHDVQEHLRRRQPHTFHPLLVQAMLAVLDDPALATVGLERAPLEAWLAREFRDAWSDTAQVTRFSLLFSLIIDSISPYTAAHSAGVAHTARALMRLHGGDGEDEIYVAGLLHDIGKLGVPVSLLEKPGPLDDDEFTTMRRHAALSEELLGGVPGFENVRDWGAPHHERMDGQGYPHGLRAGELPVQARMVAVADVFTALTEDRPYRPGMPLSEALNLLRSLRGNHLDPALVDLLLSHAAPINEERLRAQAEARRFAAELRQACGNPAPVRDGARPSLP</sequence>
<dbReference type="SUPFAM" id="SSF109604">
    <property type="entry name" value="HD-domain/PDEase-like"/>
    <property type="match status" value="2"/>
</dbReference>
<dbReference type="InterPro" id="IPR006674">
    <property type="entry name" value="HD_domain"/>
</dbReference>
<dbReference type="InterPro" id="IPR003607">
    <property type="entry name" value="HD/PDEase_dom"/>
</dbReference>
<dbReference type="PROSITE" id="PS51832">
    <property type="entry name" value="HD_GYP"/>
    <property type="match status" value="1"/>
</dbReference>
<gene>
    <name evidence="2" type="ORF">H9962_02310</name>
</gene>
<evidence type="ECO:0000313" key="2">
    <source>
        <dbReference type="EMBL" id="HJA08014.1"/>
    </source>
</evidence>
<name>A0A9D2HCM0_9BACT</name>
<feature type="domain" description="HD-GYP" evidence="1">
    <location>
        <begin position="200"/>
        <end position="397"/>
    </location>
</feature>
<dbReference type="Gene3D" id="1.10.3210.10">
    <property type="entry name" value="Hypothetical protein af1432"/>
    <property type="match status" value="2"/>
</dbReference>
<dbReference type="InterPro" id="IPR037522">
    <property type="entry name" value="HD_GYP_dom"/>
</dbReference>
<dbReference type="EMBL" id="DXAN01000003">
    <property type="protein sequence ID" value="HJA08014.1"/>
    <property type="molecule type" value="Genomic_DNA"/>
</dbReference>
<dbReference type="PANTHER" id="PTHR43155">
    <property type="entry name" value="CYCLIC DI-GMP PHOSPHODIESTERASE PA4108-RELATED"/>
    <property type="match status" value="1"/>
</dbReference>
<dbReference type="SMART" id="SM00471">
    <property type="entry name" value="HDc"/>
    <property type="match status" value="2"/>
</dbReference>
<proteinExistence type="predicted"/>
<dbReference type="CDD" id="cd00077">
    <property type="entry name" value="HDc"/>
    <property type="match status" value="2"/>
</dbReference>
<reference evidence="2" key="2">
    <citation type="submission" date="2021-04" db="EMBL/GenBank/DDBJ databases">
        <authorList>
            <person name="Gilroy R."/>
        </authorList>
    </citation>
    <scope>NUCLEOTIDE SEQUENCE</scope>
    <source>
        <strain evidence="2">CHK186-16707</strain>
    </source>
</reference>
<protein>
    <submittedName>
        <fullName evidence="2">HD domain-containing protein</fullName>
    </submittedName>
</protein>
<evidence type="ECO:0000259" key="1">
    <source>
        <dbReference type="PROSITE" id="PS51832"/>
    </source>
</evidence>
<dbReference type="Pfam" id="PF01966">
    <property type="entry name" value="HD"/>
    <property type="match status" value="1"/>
</dbReference>
<evidence type="ECO:0000313" key="3">
    <source>
        <dbReference type="Proteomes" id="UP000824225"/>
    </source>
</evidence>